<dbReference type="InterPro" id="IPR006073">
    <property type="entry name" value="GTP-bd"/>
</dbReference>
<evidence type="ECO:0000256" key="1">
    <source>
        <dbReference type="ARBA" id="ARBA00022741"/>
    </source>
</evidence>
<dbReference type="GO" id="GO:0002098">
    <property type="term" value="P:tRNA wobble uridine modification"/>
    <property type="evidence" value="ECO:0007669"/>
    <property type="project" value="TreeGrafter"/>
</dbReference>
<dbReference type="PRINTS" id="PR00326">
    <property type="entry name" value="GTP1OBG"/>
</dbReference>
<keyword evidence="2" id="KW-0342">GTP-binding</keyword>
<sequence>MSVLVERDHVGIFGKMNAGKSSIMNLLTQQETSIVAAVPGTTADTKIALQEIHGLGPVKLMDTAGLDEQGDLGAKKRQKTYRDLKECDLVILVINPADKAWAAESDLLEKSRELDKQLLVVYNIFGQDEAVATALEKDLAPLRFYKKIILRANDPRYRPALLDFILQNYVPKQDKTELLPFVQRNEYYVLIIPMDEETPPGRYLRP</sequence>
<keyword evidence="5" id="KW-1185">Reference proteome</keyword>
<dbReference type="EMBL" id="BGZO01000138">
    <property type="protein sequence ID" value="GBR77206.1"/>
    <property type="molecule type" value="Genomic_DNA"/>
</dbReference>
<comment type="caution">
    <text evidence="4">The sequence shown here is derived from an EMBL/GenBank/DDBJ whole genome shotgun (WGS) entry which is preliminary data.</text>
</comment>
<feature type="non-terminal residue" evidence="4">
    <location>
        <position position="206"/>
    </location>
</feature>
<evidence type="ECO:0000313" key="5">
    <source>
        <dbReference type="Proteomes" id="UP000275925"/>
    </source>
</evidence>
<evidence type="ECO:0000313" key="4">
    <source>
        <dbReference type="EMBL" id="GBR77206.1"/>
    </source>
</evidence>
<dbReference type="PANTHER" id="PTHR42714:SF6">
    <property type="entry name" value="TRANSLATION INITIATION FACTOR IF-2"/>
    <property type="match status" value="1"/>
</dbReference>
<protein>
    <submittedName>
        <fullName evidence="4">tRNA modification GTPase MnmE</fullName>
    </submittedName>
</protein>
<organism evidence="4 5">
    <name type="scientific">Candidatus Termititenax persephonae</name>
    <dbReference type="NCBI Taxonomy" id="2218525"/>
    <lineage>
        <taxon>Bacteria</taxon>
        <taxon>Bacillati</taxon>
        <taxon>Candidatus Margulisiibacteriota</taxon>
        <taxon>Candidatus Termititenacia</taxon>
        <taxon>Candidatus Termititenacales</taxon>
        <taxon>Candidatus Termititenacaceae</taxon>
        <taxon>Candidatus Termititenax</taxon>
    </lineage>
</organism>
<dbReference type="AlphaFoldDB" id="A0A388TIU2"/>
<dbReference type="InterPro" id="IPR027417">
    <property type="entry name" value="P-loop_NTPase"/>
</dbReference>
<dbReference type="InterPro" id="IPR005225">
    <property type="entry name" value="Small_GTP-bd"/>
</dbReference>
<dbReference type="GO" id="GO:0005525">
    <property type="term" value="F:GTP binding"/>
    <property type="evidence" value="ECO:0007669"/>
    <property type="project" value="UniProtKB-KW"/>
</dbReference>
<keyword evidence="1" id="KW-0547">Nucleotide-binding</keyword>
<dbReference type="Gene3D" id="3.40.50.300">
    <property type="entry name" value="P-loop containing nucleotide triphosphate hydrolases"/>
    <property type="match status" value="1"/>
</dbReference>
<gene>
    <name evidence="4" type="primary">mnmE</name>
    <name evidence="4" type="ORF">NO2_1628</name>
</gene>
<dbReference type="Proteomes" id="UP000275925">
    <property type="component" value="Unassembled WGS sequence"/>
</dbReference>
<dbReference type="GO" id="GO:0005737">
    <property type="term" value="C:cytoplasm"/>
    <property type="evidence" value="ECO:0007669"/>
    <property type="project" value="TreeGrafter"/>
</dbReference>
<dbReference type="NCBIfam" id="TIGR00231">
    <property type="entry name" value="small_GTP"/>
    <property type="match status" value="1"/>
</dbReference>
<proteinExistence type="predicted"/>
<evidence type="ECO:0000256" key="2">
    <source>
        <dbReference type="ARBA" id="ARBA00023134"/>
    </source>
</evidence>
<accession>A0A388TIU2</accession>
<evidence type="ECO:0000259" key="3">
    <source>
        <dbReference type="Pfam" id="PF01926"/>
    </source>
</evidence>
<dbReference type="Pfam" id="PF01926">
    <property type="entry name" value="MMR_HSR1"/>
    <property type="match status" value="1"/>
</dbReference>
<name>A0A388TIU2_9BACT</name>
<dbReference type="GO" id="GO:0030488">
    <property type="term" value="P:tRNA methylation"/>
    <property type="evidence" value="ECO:0007669"/>
    <property type="project" value="TreeGrafter"/>
</dbReference>
<feature type="domain" description="G" evidence="3">
    <location>
        <begin position="9"/>
        <end position="123"/>
    </location>
</feature>
<dbReference type="SUPFAM" id="SSF52540">
    <property type="entry name" value="P-loop containing nucleoside triphosphate hydrolases"/>
    <property type="match status" value="1"/>
</dbReference>
<dbReference type="PANTHER" id="PTHR42714">
    <property type="entry name" value="TRNA MODIFICATION GTPASE GTPBP3"/>
    <property type="match status" value="1"/>
</dbReference>
<reference evidence="4 5" key="1">
    <citation type="journal article" date="2019" name="ISME J.">
        <title>Genome analyses of uncultured TG2/ZB3 bacteria in 'Margulisbacteria' specifically attached to ectosymbiotic spirochetes of protists in the termite gut.</title>
        <authorList>
            <person name="Utami Y.D."/>
            <person name="Kuwahara H."/>
            <person name="Igai K."/>
            <person name="Murakami T."/>
            <person name="Sugaya K."/>
            <person name="Morikawa T."/>
            <person name="Nagura Y."/>
            <person name="Yuki M."/>
            <person name="Deevong P."/>
            <person name="Inoue T."/>
            <person name="Kihara K."/>
            <person name="Lo N."/>
            <person name="Yamada A."/>
            <person name="Ohkuma M."/>
            <person name="Hongoh Y."/>
        </authorList>
    </citation>
    <scope>NUCLEOTIDE SEQUENCE [LARGE SCALE GENOMIC DNA]</scope>
    <source>
        <strain evidence="4">NkOx7-02</strain>
    </source>
</reference>